<evidence type="ECO:0000313" key="3">
    <source>
        <dbReference type="EMBL" id="KAF8884269.1"/>
    </source>
</evidence>
<sequence length="310" mass="34707">MPRIVKQWSFGSILNWAFLGTVTIQVYLYATSGFKDSNWIRGLGMCSHPIIEMKWISANTLVGTLVILGWGNPAGLDFPPWTSTTFPIMSGIIGALVQIFFAWRIWVLKKNYWAGFTSIIIILVALMQCISGTTFAIRSAFINILDIAELHPRIIVWLVGAFTADIIIVFAMLYILHSSKTPNFVATNRLIDRLMFQTIHSGAITAAAALVELILFLIAPNNFMHDTIALFLGKLYSNVLLANLNGRRKNDTTYSTVYDSMYLSSRGQVFNSSTTHFVRGQSDTQLNGETIQIKTFKEVQHDSKPDIVEV</sequence>
<feature type="transmembrane region" description="Helical" evidence="1">
    <location>
        <begin position="119"/>
        <end position="142"/>
    </location>
</feature>
<proteinExistence type="predicted"/>
<dbReference type="InterPro" id="IPR045339">
    <property type="entry name" value="DUF6534"/>
</dbReference>
<feature type="transmembrane region" description="Helical" evidence="1">
    <location>
        <begin position="224"/>
        <end position="244"/>
    </location>
</feature>
<keyword evidence="1" id="KW-0812">Transmembrane</keyword>
<dbReference type="Pfam" id="PF20152">
    <property type="entry name" value="DUF6534"/>
    <property type="match status" value="1"/>
</dbReference>
<dbReference type="OrthoDB" id="3262409at2759"/>
<comment type="caution">
    <text evidence="3">The sequence shown here is derived from an EMBL/GenBank/DDBJ whole genome shotgun (WGS) entry which is preliminary data.</text>
</comment>
<evidence type="ECO:0000313" key="4">
    <source>
        <dbReference type="Proteomes" id="UP000724874"/>
    </source>
</evidence>
<dbReference type="EMBL" id="JADNYJ010000109">
    <property type="protein sequence ID" value="KAF8884269.1"/>
    <property type="molecule type" value="Genomic_DNA"/>
</dbReference>
<keyword evidence="1" id="KW-1133">Transmembrane helix</keyword>
<evidence type="ECO:0000259" key="2">
    <source>
        <dbReference type="Pfam" id="PF20152"/>
    </source>
</evidence>
<dbReference type="Proteomes" id="UP000724874">
    <property type="component" value="Unassembled WGS sequence"/>
</dbReference>
<organism evidence="3 4">
    <name type="scientific">Gymnopilus junonius</name>
    <name type="common">Spectacular rustgill mushroom</name>
    <name type="synonym">Gymnopilus spectabilis subsp. junonius</name>
    <dbReference type="NCBI Taxonomy" id="109634"/>
    <lineage>
        <taxon>Eukaryota</taxon>
        <taxon>Fungi</taxon>
        <taxon>Dikarya</taxon>
        <taxon>Basidiomycota</taxon>
        <taxon>Agaricomycotina</taxon>
        <taxon>Agaricomycetes</taxon>
        <taxon>Agaricomycetidae</taxon>
        <taxon>Agaricales</taxon>
        <taxon>Agaricineae</taxon>
        <taxon>Hymenogastraceae</taxon>
        <taxon>Gymnopilus</taxon>
    </lineage>
</organism>
<feature type="transmembrane region" description="Helical" evidence="1">
    <location>
        <begin position="154"/>
        <end position="177"/>
    </location>
</feature>
<protein>
    <recommendedName>
        <fullName evidence="2">DUF6534 domain-containing protein</fullName>
    </recommendedName>
</protein>
<feature type="transmembrane region" description="Helical" evidence="1">
    <location>
        <begin position="86"/>
        <end position="107"/>
    </location>
</feature>
<reference evidence="3" key="1">
    <citation type="submission" date="2020-11" db="EMBL/GenBank/DDBJ databases">
        <authorList>
            <consortium name="DOE Joint Genome Institute"/>
            <person name="Ahrendt S."/>
            <person name="Riley R."/>
            <person name="Andreopoulos W."/>
            <person name="LaButti K."/>
            <person name="Pangilinan J."/>
            <person name="Ruiz-duenas F.J."/>
            <person name="Barrasa J.M."/>
            <person name="Sanchez-Garcia M."/>
            <person name="Camarero S."/>
            <person name="Miyauchi S."/>
            <person name="Serrano A."/>
            <person name="Linde D."/>
            <person name="Babiker R."/>
            <person name="Drula E."/>
            <person name="Ayuso-Fernandez I."/>
            <person name="Pacheco R."/>
            <person name="Padilla G."/>
            <person name="Ferreira P."/>
            <person name="Barriuso J."/>
            <person name="Kellner H."/>
            <person name="Castanera R."/>
            <person name="Alfaro M."/>
            <person name="Ramirez L."/>
            <person name="Pisabarro A.G."/>
            <person name="Kuo A."/>
            <person name="Tritt A."/>
            <person name="Lipzen A."/>
            <person name="He G."/>
            <person name="Yan M."/>
            <person name="Ng V."/>
            <person name="Cullen D."/>
            <person name="Martin F."/>
            <person name="Rosso M.-N."/>
            <person name="Henrissat B."/>
            <person name="Hibbett D."/>
            <person name="Martinez A.T."/>
            <person name="Grigoriev I.V."/>
        </authorList>
    </citation>
    <scope>NUCLEOTIDE SEQUENCE</scope>
    <source>
        <strain evidence="3">AH 44721</strain>
    </source>
</reference>
<feature type="transmembrane region" description="Helical" evidence="1">
    <location>
        <begin position="12"/>
        <end position="30"/>
    </location>
</feature>
<keyword evidence="4" id="KW-1185">Reference proteome</keyword>
<accession>A0A9P5NHU3</accession>
<keyword evidence="1" id="KW-0472">Membrane</keyword>
<name>A0A9P5NHU3_GYMJU</name>
<gene>
    <name evidence="3" type="ORF">CPB84DRAFT_1850694</name>
</gene>
<feature type="transmembrane region" description="Helical" evidence="1">
    <location>
        <begin position="198"/>
        <end position="218"/>
    </location>
</feature>
<dbReference type="PANTHER" id="PTHR40465">
    <property type="entry name" value="CHROMOSOME 1, WHOLE GENOME SHOTGUN SEQUENCE"/>
    <property type="match status" value="1"/>
</dbReference>
<evidence type="ECO:0000256" key="1">
    <source>
        <dbReference type="SAM" id="Phobius"/>
    </source>
</evidence>
<dbReference type="AlphaFoldDB" id="A0A9P5NHU3"/>
<dbReference type="PANTHER" id="PTHR40465:SF1">
    <property type="entry name" value="DUF6534 DOMAIN-CONTAINING PROTEIN"/>
    <property type="match status" value="1"/>
</dbReference>
<feature type="domain" description="DUF6534" evidence="2">
    <location>
        <begin position="162"/>
        <end position="248"/>
    </location>
</feature>